<dbReference type="InterPro" id="IPR036249">
    <property type="entry name" value="Thioredoxin-like_sf"/>
</dbReference>
<dbReference type="RefSeq" id="WP_014886816.1">
    <property type="nucleotide sequence ID" value="NC_018414.1"/>
</dbReference>
<evidence type="ECO:0000313" key="2">
    <source>
        <dbReference type="EMBL" id="AFP83515.1"/>
    </source>
</evidence>
<feature type="domain" description="Thioredoxin" evidence="1">
    <location>
        <begin position="6"/>
        <end position="79"/>
    </location>
</feature>
<dbReference type="Gene3D" id="3.40.30.10">
    <property type="entry name" value="Glutaredoxin"/>
    <property type="match status" value="1"/>
</dbReference>
<dbReference type="KEGG" id="cru:A33U_044"/>
<evidence type="ECO:0000313" key="3">
    <source>
        <dbReference type="Proteomes" id="UP000003932"/>
    </source>
</evidence>
<sequence length="94" mass="11514">MIKYHKNLLKLNIKIFFFFFSSKWCKPCILFKKNIKIIEKKCNLIFINIDIDIFQDIAIKFKIIQIPTLIKFKNIIEIYKKKINLKKIIFFLKK</sequence>
<dbReference type="SUPFAM" id="SSF52833">
    <property type="entry name" value="Thioredoxin-like"/>
    <property type="match status" value="1"/>
</dbReference>
<dbReference type="InterPro" id="IPR013766">
    <property type="entry name" value="Thioredoxin_domain"/>
</dbReference>
<reference evidence="2 3" key="1">
    <citation type="journal article" date="2012" name="Mol. Biol. Evol.">
        <title>Genome reduction and co-evolution between the primary and secondary bacterial symbionts of psyllids.</title>
        <authorList>
            <person name="Sloan D.B."/>
            <person name="Moran N.A."/>
        </authorList>
    </citation>
    <scope>NUCLEOTIDE SEQUENCE [LARGE SCALE GENOMIC DNA]</scope>
    <source>
        <strain evidence="2 3">CE</strain>
    </source>
</reference>
<dbReference type="Pfam" id="PF00085">
    <property type="entry name" value="Thioredoxin"/>
    <property type="match status" value="1"/>
</dbReference>
<protein>
    <submittedName>
        <fullName evidence="2">Putative thioredoxin</fullName>
    </submittedName>
</protein>
<gene>
    <name evidence="2" type="primary">trxA</name>
    <name evidence="2" type="ORF">A33U_044</name>
</gene>
<dbReference type="STRING" id="1202536.A33U_044"/>
<accession>J7GZT8</accession>
<dbReference type="PATRIC" id="fig|1202536.3.peg.40"/>
<dbReference type="Proteomes" id="UP000003932">
    <property type="component" value="Chromosome"/>
</dbReference>
<dbReference type="HOGENOM" id="CLU_2328606_0_0_6"/>
<name>J7GZT8_CARRU</name>
<proteinExistence type="predicted"/>
<dbReference type="AlphaFoldDB" id="J7GZT8"/>
<evidence type="ECO:0000259" key="1">
    <source>
        <dbReference type="Pfam" id="PF00085"/>
    </source>
</evidence>
<organism evidence="2 3">
    <name type="scientific">Candidatus Carsonella ruddii CE isolate Thao2000</name>
    <dbReference type="NCBI Taxonomy" id="1202536"/>
    <lineage>
        <taxon>Bacteria</taxon>
        <taxon>Pseudomonadati</taxon>
        <taxon>Pseudomonadota</taxon>
        <taxon>Gammaproteobacteria</taxon>
        <taxon>Oceanospirillales</taxon>
        <taxon>Halomonadaceae</taxon>
        <taxon>Zymobacter group</taxon>
        <taxon>Candidatus Carsonella</taxon>
    </lineage>
</organism>
<dbReference type="EMBL" id="CP003541">
    <property type="protein sequence ID" value="AFP83515.1"/>
    <property type="molecule type" value="Genomic_DNA"/>
</dbReference>